<proteinExistence type="inferred from homology"/>
<dbReference type="InterPro" id="IPR023314">
    <property type="entry name" value="Myo_inos_IolC-like_sf"/>
</dbReference>
<dbReference type="EMBL" id="UINC01098336">
    <property type="protein sequence ID" value="SVC56778.1"/>
    <property type="molecule type" value="Genomic_DNA"/>
</dbReference>
<gene>
    <name evidence="7" type="ORF">METZ01_LOCUS309632</name>
</gene>
<dbReference type="PROSITE" id="PS00583">
    <property type="entry name" value="PFKB_KINASES_1"/>
    <property type="match status" value="1"/>
</dbReference>
<evidence type="ECO:0000256" key="1">
    <source>
        <dbReference type="ARBA" id="ARBA00010688"/>
    </source>
</evidence>
<evidence type="ECO:0000256" key="5">
    <source>
        <dbReference type="ARBA" id="ARBA00022840"/>
    </source>
</evidence>
<dbReference type="SUPFAM" id="SSF53613">
    <property type="entry name" value="Ribokinase-like"/>
    <property type="match status" value="1"/>
</dbReference>
<dbReference type="AlphaFoldDB" id="A0A382N898"/>
<evidence type="ECO:0000259" key="6">
    <source>
        <dbReference type="Pfam" id="PF00294"/>
    </source>
</evidence>
<dbReference type="GO" id="GO:0005524">
    <property type="term" value="F:ATP binding"/>
    <property type="evidence" value="ECO:0007669"/>
    <property type="project" value="UniProtKB-KW"/>
</dbReference>
<dbReference type="InterPro" id="IPR002173">
    <property type="entry name" value="Carboh/pur_kinase_PfkB_CS"/>
</dbReference>
<evidence type="ECO:0000313" key="7">
    <source>
        <dbReference type="EMBL" id="SVC56778.1"/>
    </source>
</evidence>
<dbReference type="PANTHER" id="PTHR43085">
    <property type="entry name" value="HEXOKINASE FAMILY MEMBER"/>
    <property type="match status" value="1"/>
</dbReference>
<dbReference type="GO" id="GO:0016301">
    <property type="term" value="F:kinase activity"/>
    <property type="evidence" value="ECO:0007669"/>
    <property type="project" value="UniProtKB-KW"/>
</dbReference>
<evidence type="ECO:0000256" key="4">
    <source>
        <dbReference type="ARBA" id="ARBA00022777"/>
    </source>
</evidence>
<dbReference type="InterPro" id="IPR029056">
    <property type="entry name" value="Ribokinase-like"/>
</dbReference>
<protein>
    <recommendedName>
        <fullName evidence="6">Carbohydrate kinase PfkB domain-containing protein</fullName>
    </recommendedName>
</protein>
<sequence>MVLKKNLKLMEQKVFVECTYDSIHMGRSSIDLYANEVGSPFIDIKNFAAYVGGSPTNISVGLRRLGSKTAILTGLGQDPVGDFILDFLRKEDVETQFSPRKEGHRTSAVVLGIEPPNKFPLVYYRDNCADIELTIDDVLATPIAESRVFQFAGTNLYQDPCRSATLFAVELAQKSETEVILDIDFRPDQWHDPRAFGVVIRSVLPNVDIVLGTDDEINAVMLADPNQMELTDSQVSDTKVHGDVNTAIKSILSLGPKAVLQKRGSDGVRVHLKQEDGLSKQIEALGFPVDIYNILGAGDAFAAGFIYGYINGWGWYKSAQLGNACGAIVVTKHGCANFMPTYNEAMAFVEARGGL</sequence>
<dbReference type="CDD" id="cd01166">
    <property type="entry name" value="KdgK"/>
    <property type="match status" value="1"/>
</dbReference>
<evidence type="ECO:0000256" key="2">
    <source>
        <dbReference type="ARBA" id="ARBA00022679"/>
    </source>
</evidence>
<keyword evidence="2" id="KW-0808">Transferase</keyword>
<dbReference type="Pfam" id="PF00294">
    <property type="entry name" value="PfkB"/>
    <property type="match status" value="1"/>
</dbReference>
<dbReference type="NCBIfam" id="TIGR04382">
    <property type="entry name" value="myo_inos_iolC_N"/>
    <property type="match status" value="1"/>
</dbReference>
<comment type="similarity">
    <text evidence="1">Belongs to the carbohydrate kinase PfkB family.</text>
</comment>
<dbReference type="InterPro" id="IPR011611">
    <property type="entry name" value="PfkB_dom"/>
</dbReference>
<dbReference type="InterPro" id="IPR030830">
    <property type="entry name" value="Myo_inos_IolC"/>
</dbReference>
<dbReference type="Gene3D" id="3.40.1190.20">
    <property type="match status" value="1"/>
</dbReference>
<accession>A0A382N898</accession>
<reference evidence="7" key="1">
    <citation type="submission" date="2018-05" db="EMBL/GenBank/DDBJ databases">
        <authorList>
            <person name="Lanie J.A."/>
            <person name="Ng W.-L."/>
            <person name="Kazmierczak K.M."/>
            <person name="Andrzejewski T.M."/>
            <person name="Davidsen T.M."/>
            <person name="Wayne K.J."/>
            <person name="Tettelin H."/>
            <person name="Glass J.I."/>
            <person name="Rusch D."/>
            <person name="Podicherti R."/>
            <person name="Tsui H.-C.T."/>
            <person name="Winkler M.E."/>
        </authorList>
    </citation>
    <scope>NUCLEOTIDE SEQUENCE</scope>
</reference>
<dbReference type="Gene3D" id="2.20.150.10">
    <property type="entry name" value="putative 5-dehydro-2- deoxygluconokinase"/>
    <property type="match status" value="1"/>
</dbReference>
<organism evidence="7">
    <name type="scientific">marine metagenome</name>
    <dbReference type="NCBI Taxonomy" id="408172"/>
    <lineage>
        <taxon>unclassified sequences</taxon>
        <taxon>metagenomes</taxon>
        <taxon>ecological metagenomes</taxon>
    </lineage>
</organism>
<dbReference type="InterPro" id="IPR050306">
    <property type="entry name" value="PfkB_Carbo_kinase"/>
</dbReference>
<keyword evidence="4" id="KW-0418">Kinase</keyword>
<keyword evidence="5" id="KW-0067">ATP-binding</keyword>
<feature type="domain" description="Carbohydrate kinase PfkB" evidence="6">
    <location>
        <begin position="26"/>
        <end position="341"/>
    </location>
</feature>
<dbReference type="PANTHER" id="PTHR43085:SF49">
    <property type="entry name" value="5-DEHYDRO-2-DEOXYGLUCONOKINASE"/>
    <property type="match status" value="1"/>
</dbReference>
<name>A0A382N898_9ZZZZ</name>
<evidence type="ECO:0000256" key="3">
    <source>
        <dbReference type="ARBA" id="ARBA00022741"/>
    </source>
</evidence>
<keyword evidence="3" id="KW-0547">Nucleotide-binding</keyword>